<proteinExistence type="predicted"/>
<protein>
    <recommendedName>
        <fullName evidence="4">Transposase IS66</fullName>
    </recommendedName>
</protein>
<evidence type="ECO:0000313" key="2">
    <source>
        <dbReference type="EMBL" id="ETR68672.1"/>
    </source>
</evidence>
<dbReference type="Proteomes" id="UP000189670">
    <property type="component" value="Unassembled WGS sequence"/>
</dbReference>
<comment type="caution">
    <text evidence="2">The sequence shown here is derived from an EMBL/GenBank/DDBJ whole genome shotgun (WGS) entry which is preliminary data.</text>
</comment>
<reference evidence="3" key="1">
    <citation type="submission" date="2012-11" db="EMBL/GenBank/DDBJ databases">
        <authorList>
            <person name="Lucero-Rivera Y.E."/>
            <person name="Tovar-Ramirez D."/>
        </authorList>
    </citation>
    <scope>NUCLEOTIDE SEQUENCE [LARGE SCALE GENOMIC DNA]</scope>
    <source>
        <strain evidence="3">Araruama</strain>
    </source>
</reference>
<evidence type="ECO:0000313" key="3">
    <source>
        <dbReference type="Proteomes" id="UP000189670"/>
    </source>
</evidence>
<evidence type="ECO:0000256" key="1">
    <source>
        <dbReference type="SAM" id="MobiDB-lite"/>
    </source>
</evidence>
<feature type="compositionally biased region" description="Basic and acidic residues" evidence="1">
    <location>
        <begin position="127"/>
        <end position="144"/>
    </location>
</feature>
<gene>
    <name evidence="2" type="ORF">OMM_04424</name>
</gene>
<evidence type="ECO:0008006" key="4">
    <source>
        <dbReference type="Google" id="ProtNLM"/>
    </source>
</evidence>
<organism evidence="2 3">
    <name type="scientific">Candidatus Magnetoglobus multicellularis str. Araruama</name>
    <dbReference type="NCBI Taxonomy" id="890399"/>
    <lineage>
        <taxon>Bacteria</taxon>
        <taxon>Pseudomonadati</taxon>
        <taxon>Thermodesulfobacteriota</taxon>
        <taxon>Desulfobacteria</taxon>
        <taxon>Desulfobacterales</taxon>
        <taxon>Desulfobacteraceae</taxon>
        <taxon>Candidatus Magnetoglobus</taxon>
    </lineage>
</organism>
<accession>A0A1V1P1C6</accession>
<sequence length="296" mass="33456">MKKKQTPKVIEINNEELDQLIQRVKEGLSEEDAKIIINIIETHKFICGQLEIKNVQLKRLLKQLFGIKSEKTKDIINDSNSGTDNNSNESNPLNDNNSESQLKPDNPVIEDKEEEKKDSNSSSEDNEEKKDSNSSPKDNEEKKESKKGHGKNGIDQFTGADTIEIPHPTLKNGDPCPECPNGRVYNLAPGVFVYIKGNPPINAEIYKTEKLRCNLCGTIFEAELPNNLQGDPYVRRYYDETAKSVMIVLKYGYGVPLNRIEKLQENMGVPMPISTQWDKIEEAADAIHPVFTKLKK</sequence>
<name>A0A1V1P1C6_9BACT</name>
<feature type="region of interest" description="Disordered" evidence="1">
    <location>
        <begin position="74"/>
        <end position="171"/>
    </location>
</feature>
<dbReference type="AlphaFoldDB" id="A0A1V1P1C6"/>
<dbReference type="EMBL" id="ATBP01000866">
    <property type="protein sequence ID" value="ETR68672.1"/>
    <property type="molecule type" value="Genomic_DNA"/>
</dbReference>
<feature type="compositionally biased region" description="Low complexity" evidence="1">
    <location>
        <begin position="77"/>
        <end position="100"/>
    </location>
</feature>